<dbReference type="InterPro" id="IPR008135">
    <property type="entry name" value="Competence-induced_CinA"/>
</dbReference>
<dbReference type="SMART" id="SM00852">
    <property type="entry name" value="MoCF_biosynth"/>
    <property type="match status" value="1"/>
</dbReference>
<comment type="caution">
    <text evidence="3">The sequence shown here is derived from an EMBL/GenBank/DDBJ whole genome shotgun (WGS) entry which is preliminary data.</text>
</comment>
<sequence length="408" mass="45132">MKAELIAVGTEILLGEITDTNTPFIARELANLGIDVYFQSTVGDNPERLEDTIKLAAKRSDLVILSGGLGPTEDDLTKQTVASFLHRELVTDRTAMAKIERYFSETQRTMTENNRLQAMYLKGAKPLSNRTGFAVGIFDQEIQGPDFLLLPGPPSELEPMMMEQVLPLLKKTYLGDHVLRSRVLRFFGIGESQLTTELADLIATQSNPTIAPYAKQNEVTLRLTAWAQTDTDAQKKLNDCENRIQALVGKFFYGYGEHNSLAQVVATHLIKQQLTIAVVEGYTAGRFSTALDEFSDEKNVFDGGFILATNTEKKQSLIGEFNVSASKSSVEKMANCLKKKTKSDLSIVISHASTEKVSSGEQVGSVWIAISDKNENISAKKYNFSTIRPATKQRIVLNALQQLNDILK</sequence>
<dbReference type="SUPFAM" id="SSF53218">
    <property type="entry name" value="Molybdenum cofactor biosynthesis proteins"/>
    <property type="match status" value="1"/>
</dbReference>
<dbReference type="PATRIC" id="fig|319653.3.peg.652"/>
<evidence type="ECO:0000313" key="5">
    <source>
        <dbReference type="Proteomes" id="UP000051749"/>
    </source>
</evidence>
<dbReference type="Gene3D" id="3.40.980.10">
    <property type="entry name" value="MoaB/Mog-like domain"/>
    <property type="match status" value="1"/>
</dbReference>
<dbReference type="PANTHER" id="PTHR13939">
    <property type="entry name" value="NICOTINAMIDE-NUCLEOTIDE AMIDOHYDROLASE PNCC"/>
    <property type="match status" value="1"/>
</dbReference>
<dbReference type="SUPFAM" id="SSF142433">
    <property type="entry name" value="CinA-like"/>
    <property type="match status" value="1"/>
</dbReference>
<evidence type="ECO:0000256" key="1">
    <source>
        <dbReference type="HAMAP-Rule" id="MF_00226"/>
    </source>
</evidence>
<reference evidence="3 5" key="1">
    <citation type="journal article" date="2015" name="Genome Announc.">
        <title>Expanding the biotechnology potential of lactobacilli through comparative genomics of 213 strains and associated genera.</title>
        <authorList>
            <person name="Sun Z."/>
            <person name="Harris H.M."/>
            <person name="McCann A."/>
            <person name="Guo C."/>
            <person name="Argimon S."/>
            <person name="Zhang W."/>
            <person name="Yang X."/>
            <person name="Jeffery I.B."/>
            <person name="Cooney J.C."/>
            <person name="Kagawa T.F."/>
            <person name="Liu W."/>
            <person name="Song Y."/>
            <person name="Salvetti E."/>
            <person name="Wrobel A."/>
            <person name="Rasinkangas P."/>
            <person name="Parkhill J."/>
            <person name="Rea M.C."/>
            <person name="O'Sullivan O."/>
            <person name="Ritari J."/>
            <person name="Douillard F.P."/>
            <person name="Paul Ross R."/>
            <person name="Yang R."/>
            <person name="Briner A.E."/>
            <person name="Felis G.E."/>
            <person name="de Vos W.M."/>
            <person name="Barrangou R."/>
            <person name="Klaenhammer T.R."/>
            <person name="Caufield P.W."/>
            <person name="Cui Y."/>
            <person name="Zhang H."/>
            <person name="O'Toole P.W."/>
        </authorList>
    </citation>
    <scope>NUCLEOTIDE SEQUENCE [LARGE SCALE GENOMIC DNA]</scope>
    <source>
        <strain evidence="3 5">DSM 22301</strain>
    </source>
</reference>
<dbReference type="PANTHER" id="PTHR13939:SF0">
    <property type="entry name" value="NMN AMIDOHYDROLASE-LIKE PROTEIN YFAY"/>
    <property type="match status" value="1"/>
</dbReference>
<dbReference type="AlphaFoldDB" id="A0A0R2K6P8"/>
<dbReference type="Pfam" id="PF02464">
    <property type="entry name" value="CinA"/>
    <property type="match status" value="1"/>
</dbReference>
<dbReference type="NCBIfam" id="TIGR00200">
    <property type="entry name" value="cinA_nterm"/>
    <property type="match status" value="1"/>
</dbReference>
<feature type="domain" description="MoaB/Mog" evidence="2">
    <location>
        <begin position="4"/>
        <end position="171"/>
    </location>
</feature>
<dbReference type="OrthoDB" id="9801454at2"/>
<evidence type="ECO:0000313" key="4">
    <source>
        <dbReference type="EMBL" id="SER78376.1"/>
    </source>
</evidence>
<comment type="similarity">
    <text evidence="1">Belongs to the CinA family.</text>
</comment>
<evidence type="ECO:0000259" key="2">
    <source>
        <dbReference type="SMART" id="SM00852"/>
    </source>
</evidence>
<dbReference type="CDD" id="cd00885">
    <property type="entry name" value="cinA"/>
    <property type="match status" value="1"/>
</dbReference>
<dbReference type="EMBL" id="FOGK01000017">
    <property type="protein sequence ID" value="SER78376.1"/>
    <property type="molecule type" value="Genomic_DNA"/>
</dbReference>
<dbReference type="Proteomes" id="UP000182818">
    <property type="component" value="Unassembled WGS sequence"/>
</dbReference>
<dbReference type="HAMAP" id="MF_00226_B">
    <property type="entry name" value="CinA_B"/>
    <property type="match status" value="1"/>
</dbReference>
<name>A0A0R2K6P8_9LACO</name>
<dbReference type="GeneID" id="76044004"/>
<keyword evidence="6" id="KW-1185">Reference proteome</keyword>
<dbReference type="PIRSF" id="PIRSF006728">
    <property type="entry name" value="CinA"/>
    <property type="match status" value="1"/>
</dbReference>
<evidence type="ECO:0000313" key="3">
    <source>
        <dbReference type="EMBL" id="KRN81924.1"/>
    </source>
</evidence>
<dbReference type="InterPro" id="IPR008136">
    <property type="entry name" value="CinA_C"/>
</dbReference>
<evidence type="ECO:0000313" key="6">
    <source>
        <dbReference type="Proteomes" id="UP000182818"/>
    </source>
</evidence>
<organism evidence="3 5">
    <name type="scientific">Pediococcus ethanolidurans</name>
    <dbReference type="NCBI Taxonomy" id="319653"/>
    <lineage>
        <taxon>Bacteria</taxon>
        <taxon>Bacillati</taxon>
        <taxon>Bacillota</taxon>
        <taxon>Bacilli</taxon>
        <taxon>Lactobacillales</taxon>
        <taxon>Lactobacillaceae</taxon>
        <taxon>Pediococcus</taxon>
    </lineage>
</organism>
<dbReference type="RefSeq" id="WP_057807064.1">
    <property type="nucleotide sequence ID" value="NZ_BJYP01000031.1"/>
</dbReference>
<dbReference type="STRING" id="319653.SAMN04487973_11712"/>
<reference evidence="4 6" key="2">
    <citation type="submission" date="2016-10" db="EMBL/GenBank/DDBJ databases">
        <authorList>
            <person name="Varghese N."/>
            <person name="Submissions S."/>
        </authorList>
    </citation>
    <scope>NUCLEOTIDE SEQUENCE [LARGE SCALE GENOMIC DNA]</scope>
    <source>
        <strain evidence="4 6">CGMCC 1.3889</strain>
    </source>
</reference>
<dbReference type="InterPro" id="IPR036425">
    <property type="entry name" value="MoaB/Mog-like_dom_sf"/>
</dbReference>
<protein>
    <recommendedName>
        <fullName evidence="1">Putative competence-damage inducible protein</fullName>
    </recommendedName>
</protein>
<dbReference type="NCBIfam" id="NF001813">
    <property type="entry name" value="PRK00549.1"/>
    <property type="match status" value="1"/>
</dbReference>
<accession>A0A0R2K6P8</accession>
<dbReference type="Pfam" id="PF18146">
    <property type="entry name" value="CinA_KH"/>
    <property type="match status" value="1"/>
</dbReference>
<dbReference type="Pfam" id="PF00994">
    <property type="entry name" value="MoCF_biosynth"/>
    <property type="match status" value="1"/>
</dbReference>
<dbReference type="InterPro" id="IPR041424">
    <property type="entry name" value="CinA_KH"/>
</dbReference>
<dbReference type="EMBL" id="JQBY01000017">
    <property type="protein sequence ID" value="KRN81924.1"/>
    <property type="molecule type" value="Genomic_DNA"/>
</dbReference>
<dbReference type="InterPro" id="IPR036653">
    <property type="entry name" value="CinA-like_C"/>
</dbReference>
<gene>
    <name evidence="1" type="primary">cinA</name>
    <name evidence="3" type="ORF">IV87_GL000641</name>
    <name evidence="4" type="ORF">SAMN04487973_11712</name>
</gene>
<dbReference type="Proteomes" id="UP000051749">
    <property type="component" value="Unassembled WGS sequence"/>
</dbReference>
<dbReference type="InterPro" id="IPR050101">
    <property type="entry name" value="CinA"/>
</dbReference>
<dbReference type="Gene3D" id="3.90.950.20">
    <property type="entry name" value="CinA-like"/>
    <property type="match status" value="1"/>
</dbReference>
<dbReference type="Gene3D" id="3.30.70.2860">
    <property type="match status" value="1"/>
</dbReference>
<proteinExistence type="inferred from homology"/>
<dbReference type="InterPro" id="IPR001453">
    <property type="entry name" value="MoaB/Mog_dom"/>
</dbReference>
<dbReference type="NCBIfam" id="TIGR00177">
    <property type="entry name" value="molyb_syn"/>
    <property type="match status" value="1"/>
</dbReference>